<evidence type="ECO:0000313" key="2">
    <source>
        <dbReference type="Proteomes" id="UP000076083"/>
    </source>
</evidence>
<sequence>MSNSDNRFDYEAYTASKNELRKLIENDFAEVIALVNKCDHLILDSIEDLGSTEALTAAVHAHSLFVAAYDLASAGHFSALFPLFRTAMESAIYGYLFNREEGLVEKWRNRHTSDADFNASKQAFTAAIKRFRGYIQEHDENSNDTPYEHHIFSLYDAAIDFGAHPNPIALTNNTSVVVEPQQLKVSYEYLRRNKIGILQGLYACIDYALAIAEINHLSRMLVNPELPGLDATFLATFNENNALADRLNGQPIGFDNRYYKRINPFVRKPSDEKE</sequence>
<dbReference type="AlphaFoldDB" id="A0A159ZV11"/>
<dbReference type="EMBL" id="CP015225">
    <property type="protein sequence ID" value="AMZ70649.1"/>
    <property type="molecule type" value="Genomic_DNA"/>
</dbReference>
<dbReference type="RefSeq" id="WP_063321245.1">
    <property type="nucleotide sequence ID" value="NZ_CP015225.1"/>
</dbReference>
<accession>A0A159ZV11</accession>
<evidence type="ECO:0000313" key="1">
    <source>
        <dbReference type="EMBL" id="AMZ70649.1"/>
    </source>
</evidence>
<reference evidence="2" key="1">
    <citation type="submission" date="2016-04" db="EMBL/GenBank/DDBJ databases">
        <authorList>
            <person name="Ray J."/>
            <person name="Price M."/>
            <person name="Deutschbauer A."/>
        </authorList>
    </citation>
    <scope>NUCLEOTIDE SEQUENCE [LARGE SCALE GENOMIC DNA]</scope>
    <source>
        <strain evidence="2">FW300-N2E2</strain>
    </source>
</reference>
<proteinExistence type="predicted"/>
<organism evidence="1 2">
    <name type="scientific">Pseudomonas fluorescens</name>
    <dbReference type="NCBI Taxonomy" id="294"/>
    <lineage>
        <taxon>Bacteria</taxon>
        <taxon>Pseudomonadati</taxon>
        <taxon>Pseudomonadota</taxon>
        <taxon>Gammaproteobacteria</taxon>
        <taxon>Pseudomonadales</taxon>
        <taxon>Pseudomonadaceae</taxon>
        <taxon>Pseudomonas</taxon>
    </lineage>
</organism>
<dbReference type="Proteomes" id="UP000076083">
    <property type="component" value="Chromosome"/>
</dbReference>
<name>A0A159ZV11_PSEFL</name>
<gene>
    <name evidence="1" type="ORF">TK06_05870</name>
</gene>
<protein>
    <submittedName>
        <fullName evidence="1">Uncharacterized protein</fullName>
    </submittedName>
</protein>
<reference evidence="1 2" key="2">
    <citation type="journal article" date="2018" name="Nature">
        <title>Mutant phenotypes for thousands of bacterial genes of unknown function.</title>
        <authorList>
            <person name="Price M.N."/>
            <person name="Wetmore K.M."/>
            <person name="Waters R.J."/>
            <person name="Callaghan M."/>
            <person name="Ray J."/>
            <person name="Liu H."/>
            <person name="Kuehl J.V."/>
            <person name="Melnyk R.A."/>
            <person name="Lamson J.S."/>
            <person name="Suh Y."/>
            <person name="Carlson H.K."/>
            <person name="Esquivel Z."/>
            <person name="Sadeeshkumar H."/>
            <person name="Chakraborty R."/>
            <person name="Zane G.M."/>
            <person name="Rubin B.E."/>
            <person name="Wall J.D."/>
            <person name="Visel A."/>
            <person name="Bristow J."/>
            <person name="Blow M.J."/>
            <person name="Arkin A.P."/>
            <person name="Deutschbauer A.M."/>
        </authorList>
    </citation>
    <scope>NUCLEOTIDE SEQUENCE [LARGE SCALE GENOMIC DNA]</scope>
    <source>
        <strain evidence="1 2">FW300-N2E2</strain>
    </source>
</reference>